<comment type="caution">
    <text evidence="1">The sequence shown here is derived from an EMBL/GenBank/DDBJ whole genome shotgun (WGS) entry which is preliminary data.</text>
</comment>
<proteinExistence type="predicted"/>
<organism evidence="1 2">
    <name type="scientific">Flemingia macrophylla</name>
    <dbReference type="NCBI Taxonomy" id="520843"/>
    <lineage>
        <taxon>Eukaryota</taxon>
        <taxon>Viridiplantae</taxon>
        <taxon>Streptophyta</taxon>
        <taxon>Embryophyta</taxon>
        <taxon>Tracheophyta</taxon>
        <taxon>Spermatophyta</taxon>
        <taxon>Magnoliopsida</taxon>
        <taxon>eudicotyledons</taxon>
        <taxon>Gunneridae</taxon>
        <taxon>Pentapetalae</taxon>
        <taxon>rosids</taxon>
        <taxon>fabids</taxon>
        <taxon>Fabales</taxon>
        <taxon>Fabaceae</taxon>
        <taxon>Papilionoideae</taxon>
        <taxon>50 kb inversion clade</taxon>
        <taxon>NPAAA clade</taxon>
        <taxon>indigoferoid/millettioid clade</taxon>
        <taxon>Phaseoleae</taxon>
        <taxon>Flemingia</taxon>
    </lineage>
</organism>
<name>A0ABD1NI45_9FABA</name>
<keyword evidence="2" id="KW-1185">Reference proteome</keyword>
<dbReference type="AlphaFoldDB" id="A0ABD1NI45"/>
<dbReference type="Proteomes" id="UP001603857">
    <property type="component" value="Unassembled WGS sequence"/>
</dbReference>
<protein>
    <submittedName>
        <fullName evidence="1">Uncharacterized protein</fullName>
    </submittedName>
</protein>
<gene>
    <name evidence="1" type="ORF">Fmac_001802</name>
</gene>
<dbReference type="EMBL" id="JBGMDY010000001">
    <property type="protein sequence ID" value="KAL2347802.1"/>
    <property type="molecule type" value="Genomic_DNA"/>
</dbReference>
<reference evidence="1 2" key="1">
    <citation type="submission" date="2024-08" db="EMBL/GenBank/DDBJ databases">
        <title>Insights into the chromosomal genome structure of Flemingia macrophylla.</title>
        <authorList>
            <person name="Ding Y."/>
            <person name="Zhao Y."/>
            <person name="Bi W."/>
            <person name="Wu M."/>
            <person name="Zhao G."/>
            <person name="Gong Y."/>
            <person name="Li W."/>
            <person name="Zhang P."/>
        </authorList>
    </citation>
    <scope>NUCLEOTIDE SEQUENCE [LARGE SCALE GENOMIC DNA]</scope>
    <source>
        <strain evidence="1">DYQJB</strain>
        <tissue evidence="1">Leaf</tissue>
    </source>
</reference>
<sequence>MKDEEYCGEIKVALIFTLEKNEECYIDQGESYGGWKELINPFPLHRTWRQVTLNVKPTLDDSLSSKTSKDHLFSNHCWLSLTSLVRRNTYKLHQKQSDDPQYVEIVENNKIFCFCNQINYRSPDDARLRIQILVVAMIIFKKAINREFVPHFKVDENYTEIHIDKTIILIQLKKIKSSLFSTEKKDQTKLSGASQPRPKIMLKRSVSPIVEARRVRRVLTLFEKEAREAKTARFAAPSSGEGSTYAFAPPSDLPSLPLEDTTYALVVSPLRIVHPDPPSIGVDEVEDASRVQSKPPSGEKAGLFVGLEAEVVANDAFLYINFEGVAADQAYLDPASEASVLAYFEVVVDLTLA</sequence>
<evidence type="ECO:0000313" key="1">
    <source>
        <dbReference type="EMBL" id="KAL2347802.1"/>
    </source>
</evidence>
<accession>A0ABD1NI45</accession>
<evidence type="ECO:0000313" key="2">
    <source>
        <dbReference type="Proteomes" id="UP001603857"/>
    </source>
</evidence>